<feature type="transmembrane region" description="Helical" evidence="6">
    <location>
        <begin position="6"/>
        <end position="25"/>
    </location>
</feature>
<evidence type="ECO:0000256" key="3">
    <source>
        <dbReference type="ARBA" id="ARBA00022692"/>
    </source>
</evidence>
<keyword evidence="8" id="KW-1185">Reference proteome</keyword>
<dbReference type="Pfam" id="PF01810">
    <property type="entry name" value="LysE"/>
    <property type="match status" value="1"/>
</dbReference>
<dbReference type="Proteomes" id="UP000580891">
    <property type="component" value="Unassembled WGS sequence"/>
</dbReference>
<sequence length="210" mass="23527">MNVETWLTVLGVGIIIVLSPGPQWAITIKNSLSSREYGFYTVFGMCTGSIVHITYCLLGIGVIISQSILLFNVVKWIGAVYLIYLGLKSLFTKKQQNGFLTKNDHVSNQLSRWKSYRMGLLTCLLNPKATLFYLSLFTQVVQPGTSIFAQLFYGFSVVGIEMIWYSLIVIFLTHNDIRKGFMAISTWVERISGAILILLGIRLAISKPSN</sequence>
<feature type="transmembrane region" description="Helical" evidence="6">
    <location>
        <begin position="69"/>
        <end position="87"/>
    </location>
</feature>
<name>A0A7W0BUN9_9BACL</name>
<keyword evidence="3 6" id="KW-0812">Transmembrane</keyword>
<comment type="subcellular location">
    <subcellularLocation>
        <location evidence="1">Cell membrane</location>
        <topology evidence="1">Multi-pass membrane protein</topology>
    </subcellularLocation>
</comment>
<dbReference type="GO" id="GO:0005886">
    <property type="term" value="C:plasma membrane"/>
    <property type="evidence" value="ECO:0007669"/>
    <property type="project" value="UniProtKB-SubCell"/>
</dbReference>
<evidence type="ECO:0000256" key="5">
    <source>
        <dbReference type="ARBA" id="ARBA00023136"/>
    </source>
</evidence>
<evidence type="ECO:0000256" key="2">
    <source>
        <dbReference type="ARBA" id="ARBA00022475"/>
    </source>
</evidence>
<dbReference type="PANTHER" id="PTHR30086">
    <property type="entry name" value="ARGININE EXPORTER PROTEIN ARGO"/>
    <property type="match status" value="1"/>
</dbReference>
<keyword evidence="2" id="KW-1003">Cell membrane</keyword>
<gene>
    <name evidence="7" type="ORF">HNQ85_001283</name>
</gene>
<keyword evidence="4 6" id="KW-1133">Transmembrane helix</keyword>
<organism evidence="7 8">
    <name type="scientific">[Anoxybacillus] calidus</name>
    <dbReference type="NCBI Taxonomy" id="575178"/>
    <lineage>
        <taxon>Bacteria</taxon>
        <taxon>Bacillati</taxon>
        <taxon>Bacillota</taxon>
        <taxon>Bacilli</taxon>
        <taxon>Bacillales</taxon>
        <taxon>Anoxybacillaceae</taxon>
        <taxon>Paranoxybacillus</taxon>
    </lineage>
</organism>
<keyword evidence="5 6" id="KW-0472">Membrane</keyword>
<dbReference type="AlphaFoldDB" id="A0A7W0BUN9"/>
<proteinExistence type="predicted"/>
<feature type="transmembrane region" description="Helical" evidence="6">
    <location>
        <begin position="147"/>
        <end position="172"/>
    </location>
</feature>
<feature type="transmembrane region" description="Helical" evidence="6">
    <location>
        <begin position="37"/>
        <end position="63"/>
    </location>
</feature>
<feature type="transmembrane region" description="Helical" evidence="6">
    <location>
        <begin position="118"/>
        <end position="141"/>
    </location>
</feature>
<reference evidence="7 8" key="1">
    <citation type="submission" date="2020-07" db="EMBL/GenBank/DDBJ databases">
        <title>Genomic Encyclopedia of Type Strains, Phase IV (KMG-IV): sequencing the most valuable type-strain genomes for metagenomic binning, comparative biology and taxonomic classification.</title>
        <authorList>
            <person name="Goeker M."/>
        </authorList>
    </citation>
    <scope>NUCLEOTIDE SEQUENCE [LARGE SCALE GENOMIC DNA]</scope>
    <source>
        <strain evidence="7 8">DSM 25220</strain>
    </source>
</reference>
<evidence type="ECO:0000256" key="1">
    <source>
        <dbReference type="ARBA" id="ARBA00004651"/>
    </source>
</evidence>
<dbReference type="PANTHER" id="PTHR30086:SF20">
    <property type="entry name" value="ARGININE EXPORTER PROTEIN ARGO-RELATED"/>
    <property type="match status" value="1"/>
</dbReference>
<protein>
    <submittedName>
        <fullName evidence="7">RhtB (Resistance to homoserine/threonine) family protein</fullName>
    </submittedName>
</protein>
<dbReference type="GO" id="GO:0015171">
    <property type="term" value="F:amino acid transmembrane transporter activity"/>
    <property type="evidence" value="ECO:0007669"/>
    <property type="project" value="TreeGrafter"/>
</dbReference>
<dbReference type="PIRSF" id="PIRSF006324">
    <property type="entry name" value="LeuE"/>
    <property type="match status" value="1"/>
</dbReference>
<comment type="caution">
    <text evidence="7">The sequence shown here is derived from an EMBL/GenBank/DDBJ whole genome shotgun (WGS) entry which is preliminary data.</text>
</comment>
<dbReference type="RefSeq" id="WP_181536883.1">
    <property type="nucleotide sequence ID" value="NZ_JACDUU010000002.1"/>
</dbReference>
<evidence type="ECO:0000313" key="7">
    <source>
        <dbReference type="EMBL" id="MBA2871013.1"/>
    </source>
</evidence>
<dbReference type="EMBL" id="JACDUU010000002">
    <property type="protein sequence ID" value="MBA2871013.1"/>
    <property type="molecule type" value="Genomic_DNA"/>
</dbReference>
<accession>A0A7W0BUN9</accession>
<evidence type="ECO:0000256" key="4">
    <source>
        <dbReference type="ARBA" id="ARBA00022989"/>
    </source>
</evidence>
<evidence type="ECO:0000256" key="6">
    <source>
        <dbReference type="SAM" id="Phobius"/>
    </source>
</evidence>
<evidence type="ECO:0000313" key="8">
    <source>
        <dbReference type="Proteomes" id="UP000580891"/>
    </source>
</evidence>
<feature type="transmembrane region" description="Helical" evidence="6">
    <location>
        <begin position="184"/>
        <end position="205"/>
    </location>
</feature>
<dbReference type="InterPro" id="IPR001123">
    <property type="entry name" value="LeuE-type"/>
</dbReference>